<protein>
    <recommendedName>
        <fullName evidence="2">F5/8 type C domain-containing protein</fullName>
    </recommendedName>
</protein>
<dbReference type="EMBL" id="BARS01049839">
    <property type="protein sequence ID" value="GAG37287.1"/>
    <property type="molecule type" value="Genomic_DNA"/>
</dbReference>
<proteinExistence type="predicted"/>
<comment type="caution">
    <text evidence="1">The sequence shown here is derived from an EMBL/GenBank/DDBJ whole genome shotgun (WGS) entry which is preliminary data.</text>
</comment>
<evidence type="ECO:0008006" key="2">
    <source>
        <dbReference type="Google" id="ProtNLM"/>
    </source>
</evidence>
<dbReference type="AlphaFoldDB" id="X0XPM9"/>
<dbReference type="Gene3D" id="2.60.120.260">
    <property type="entry name" value="Galactose-binding domain-like"/>
    <property type="match status" value="1"/>
</dbReference>
<sequence>GEPAWLQYNFEYPTEISSARVYWSDDKRFCKSPDSWRILVLDSGEWKPVATHDPYDVVKNAFNTVGFEPVVTTAVRLEVEPETVSYEAGEIGPPAAMFISEHVDWREFGVIEWHVE</sequence>
<organism evidence="1">
    <name type="scientific">marine sediment metagenome</name>
    <dbReference type="NCBI Taxonomy" id="412755"/>
    <lineage>
        <taxon>unclassified sequences</taxon>
        <taxon>metagenomes</taxon>
        <taxon>ecological metagenomes</taxon>
    </lineage>
</organism>
<name>X0XPM9_9ZZZZ</name>
<accession>X0XPM9</accession>
<feature type="non-terminal residue" evidence="1">
    <location>
        <position position="1"/>
    </location>
</feature>
<reference evidence="1" key="1">
    <citation type="journal article" date="2014" name="Front. Microbiol.">
        <title>High frequency of phylogenetically diverse reductive dehalogenase-homologous genes in deep subseafloor sedimentary metagenomes.</title>
        <authorList>
            <person name="Kawai M."/>
            <person name="Futagami T."/>
            <person name="Toyoda A."/>
            <person name="Takaki Y."/>
            <person name="Nishi S."/>
            <person name="Hori S."/>
            <person name="Arai W."/>
            <person name="Tsubouchi T."/>
            <person name="Morono Y."/>
            <person name="Uchiyama I."/>
            <person name="Ito T."/>
            <person name="Fujiyama A."/>
            <person name="Inagaki F."/>
            <person name="Takami H."/>
        </authorList>
    </citation>
    <scope>NUCLEOTIDE SEQUENCE</scope>
    <source>
        <strain evidence="1">Expedition CK06-06</strain>
    </source>
</reference>
<evidence type="ECO:0000313" key="1">
    <source>
        <dbReference type="EMBL" id="GAG37287.1"/>
    </source>
</evidence>
<gene>
    <name evidence="1" type="ORF">S01H1_74485</name>
</gene>